<evidence type="ECO:0000313" key="1">
    <source>
        <dbReference type="EMBL" id="MBX71441.1"/>
    </source>
</evidence>
<dbReference type="EMBL" id="GGEC01090957">
    <property type="protein sequence ID" value="MBX71441.1"/>
    <property type="molecule type" value="Transcribed_RNA"/>
</dbReference>
<dbReference type="AlphaFoldDB" id="A0A2P2QX13"/>
<organism evidence="1">
    <name type="scientific">Rhizophora mucronata</name>
    <name type="common">Asiatic mangrove</name>
    <dbReference type="NCBI Taxonomy" id="61149"/>
    <lineage>
        <taxon>Eukaryota</taxon>
        <taxon>Viridiplantae</taxon>
        <taxon>Streptophyta</taxon>
        <taxon>Embryophyta</taxon>
        <taxon>Tracheophyta</taxon>
        <taxon>Spermatophyta</taxon>
        <taxon>Magnoliopsida</taxon>
        <taxon>eudicotyledons</taxon>
        <taxon>Gunneridae</taxon>
        <taxon>Pentapetalae</taxon>
        <taxon>rosids</taxon>
        <taxon>fabids</taxon>
        <taxon>Malpighiales</taxon>
        <taxon>Rhizophoraceae</taxon>
        <taxon>Rhizophora</taxon>
    </lineage>
</organism>
<reference evidence="1" key="1">
    <citation type="submission" date="2018-02" db="EMBL/GenBank/DDBJ databases">
        <title>Rhizophora mucronata_Transcriptome.</title>
        <authorList>
            <person name="Meera S.P."/>
            <person name="Sreeshan A."/>
            <person name="Augustine A."/>
        </authorList>
    </citation>
    <scope>NUCLEOTIDE SEQUENCE</scope>
    <source>
        <tissue evidence="1">Leaf</tissue>
    </source>
</reference>
<accession>A0A2P2QX13</accession>
<proteinExistence type="predicted"/>
<name>A0A2P2QX13_RHIMU</name>
<sequence length="30" mass="3726">MWICPYYLLYNLKAYYNFYTKLPLNLTSCL</sequence>
<protein>
    <submittedName>
        <fullName evidence="1">Uncharacterized protein</fullName>
    </submittedName>
</protein>